<feature type="signal peptide" evidence="1">
    <location>
        <begin position="1"/>
        <end position="21"/>
    </location>
</feature>
<accession>A0A0K8MD60</accession>
<dbReference type="EMBL" id="BBVC01000056">
    <property type="protein sequence ID" value="GAO98407.1"/>
    <property type="molecule type" value="Genomic_DNA"/>
</dbReference>
<dbReference type="STRING" id="1629334.Cva_01064"/>
<dbReference type="InterPro" id="IPR007487">
    <property type="entry name" value="ABC_transpt-TYRBP-like"/>
</dbReference>
<dbReference type="OrthoDB" id="9776955at2"/>
<gene>
    <name evidence="2" type="ORF">Cva_01064</name>
</gene>
<proteinExistence type="predicted"/>
<protein>
    <submittedName>
        <fullName evidence="2">ABC transporter substrate binding protein</fullName>
    </submittedName>
</protein>
<keyword evidence="3" id="KW-1185">Reference proteome</keyword>
<reference evidence="2 3" key="1">
    <citation type="submission" date="2015-03" db="EMBL/GenBank/DDBJ databases">
        <title>Caedibacter varicaedens, whole genome shotgun sequence.</title>
        <authorList>
            <person name="Suzuki H."/>
            <person name="Dapper A.L."/>
            <person name="Gibson A.K."/>
            <person name="Jackson C."/>
            <person name="Lee H."/>
            <person name="Pejaver V.R."/>
            <person name="Doak T."/>
            <person name="Lynch M."/>
        </authorList>
    </citation>
    <scope>NUCLEOTIDE SEQUENCE [LARGE SCALE GENOMIC DNA]</scope>
</reference>
<feature type="chain" id="PRO_5005512684" evidence="1">
    <location>
        <begin position="22"/>
        <end position="310"/>
    </location>
</feature>
<evidence type="ECO:0000256" key="1">
    <source>
        <dbReference type="SAM" id="SignalP"/>
    </source>
</evidence>
<evidence type="ECO:0000313" key="2">
    <source>
        <dbReference type="EMBL" id="GAO98407.1"/>
    </source>
</evidence>
<dbReference type="Proteomes" id="UP000036771">
    <property type="component" value="Unassembled WGS sequence"/>
</dbReference>
<dbReference type="InterPro" id="IPR028082">
    <property type="entry name" value="Peripla_BP_I"/>
</dbReference>
<dbReference type="Pfam" id="PF04392">
    <property type="entry name" value="ABC_sub_bind"/>
    <property type="match status" value="1"/>
</dbReference>
<dbReference type="PANTHER" id="PTHR35271:SF1">
    <property type="entry name" value="ABC TRANSPORTER, SUBSTRATE-BINDING LIPOPROTEIN"/>
    <property type="match status" value="1"/>
</dbReference>
<dbReference type="AlphaFoldDB" id="A0A0K8MD60"/>
<evidence type="ECO:0000313" key="3">
    <source>
        <dbReference type="Proteomes" id="UP000036771"/>
    </source>
</evidence>
<name>A0A0K8MD60_9PROT</name>
<comment type="caution">
    <text evidence="2">The sequence shown here is derived from an EMBL/GenBank/DDBJ whole genome shotgun (WGS) entry which is preliminary data.</text>
</comment>
<sequence length="310" mass="33324" precursor="true">MLNFVRILLLILCNCTPFLFATEASVVDKKQAKIAITQIIKHPSLDLIAQGVIAELKENGYDEANISQDNAQGDIPTAVQIAQKIASESPDIVIAISTPSAQTMQKVLQGTKTALVFGAVTDPLGAKLVKNLEKPEGFITGTVDLPSPEDQVKLMQEMVPSLKTVGLIYNPSEPNSVFQLNQLKKVLEQKGLKFVEAPASKTSTVQTAATYLSDKVEAMFIPNDNTVASALQSLLKVAMEARIPLFASDPESVKEGALAGLANDQEKVGRETGKIVVRILNGEAPGSISVETVKISKVYINKETRKKLGL</sequence>
<dbReference type="PANTHER" id="PTHR35271">
    <property type="entry name" value="ABC TRANSPORTER, SUBSTRATE-BINDING LIPOPROTEIN-RELATED"/>
    <property type="match status" value="1"/>
</dbReference>
<dbReference type="CDD" id="cd06325">
    <property type="entry name" value="PBP1_ABC_unchar_transporter"/>
    <property type="match status" value="1"/>
</dbReference>
<dbReference type="SUPFAM" id="SSF53822">
    <property type="entry name" value="Periplasmic binding protein-like I"/>
    <property type="match status" value="1"/>
</dbReference>
<dbReference type="Gene3D" id="3.40.50.2300">
    <property type="match status" value="2"/>
</dbReference>
<organism evidence="2 3">
    <name type="scientific">Caedimonas varicaedens</name>
    <dbReference type="NCBI Taxonomy" id="1629334"/>
    <lineage>
        <taxon>Bacteria</taxon>
        <taxon>Pseudomonadati</taxon>
        <taxon>Pseudomonadota</taxon>
        <taxon>Alphaproteobacteria</taxon>
        <taxon>Holosporales</taxon>
        <taxon>Caedimonadaceae</taxon>
        <taxon>Caedimonas</taxon>
    </lineage>
</organism>
<keyword evidence="1" id="KW-0732">Signal</keyword>